<dbReference type="EMBL" id="ML975159">
    <property type="protein sequence ID" value="KAF1811934.1"/>
    <property type="molecule type" value="Genomic_DNA"/>
</dbReference>
<dbReference type="AlphaFoldDB" id="A0A6G1G1K4"/>
<sequence length="171" mass="19160">MNRRTCEMNRGTYQPRSGTFGAVVRRHQFDPQSPIPPIPPTIGYSTFYASAAGSRCRFSKRWLSASPHPSFPPAFQKPDLVGTRPFLCTSLATHDDDWRESGTLEAFVPGWGLPERRDSPAGEKGERIGTFQVSSFFTGEVSVQPYIHSCNMFAPEAGIRAWSRFDDRQEA</sequence>
<accession>A0A6G1G1K4</accession>
<dbReference type="RefSeq" id="XP_033533565.1">
    <property type="nucleotide sequence ID" value="XM_033681306.1"/>
</dbReference>
<reference evidence="1 3" key="1">
    <citation type="submission" date="2020-01" db="EMBL/GenBank/DDBJ databases">
        <authorList>
            <consortium name="DOE Joint Genome Institute"/>
            <person name="Haridas S."/>
            <person name="Albert R."/>
            <person name="Binder M."/>
            <person name="Bloem J."/>
            <person name="Labutti K."/>
            <person name="Salamov A."/>
            <person name="Andreopoulos B."/>
            <person name="Baker S.E."/>
            <person name="Barry K."/>
            <person name="Bills G."/>
            <person name="Bluhm B.H."/>
            <person name="Cannon C."/>
            <person name="Castanera R."/>
            <person name="Culley D.E."/>
            <person name="Daum C."/>
            <person name="Ezra D."/>
            <person name="Gonzalez J.B."/>
            <person name="Henrissat B."/>
            <person name="Kuo A."/>
            <person name="Liang C."/>
            <person name="Lipzen A."/>
            <person name="Lutzoni F."/>
            <person name="Magnuson J."/>
            <person name="Mondo S."/>
            <person name="Nolan M."/>
            <person name="Ohm R."/>
            <person name="Pangilinan J."/>
            <person name="Park H.-J."/>
            <person name="Ramirez L."/>
            <person name="Alfaro M."/>
            <person name="Sun H."/>
            <person name="Tritt A."/>
            <person name="Yoshinaga Y."/>
            <person name="Zwiers L.-H."/>
            <person name="Turgeon B.G."/>
            <person name="Goodwin S.B."/>
            <person name="Spatafora J.W."/>
            <person name="Crous P.W."/>
            <person name="Grigoriev I.V."/>
        </authorList>
    </citation>
    <scope>NUCLEOTIDE SEQUENCE</scope>
    <source>
        <strain evidence="1 3">CBS 781.70</strain>
    </source>
</reference>
<reference evidence="3" key="2">
    <citation type="submission" date="2020-04" db="EMBL/GenBank/DDBJ databases">
        <authorList>
            <consortium name="NCBI Genome Project"/>
        </authorList>
    </citation>
    <scope>NUCLEOTIDE SEQUENCE</scope>
    <source>
        <strain evidence="3">CBS 781.70</strain>
    </source>
</reference>
<dbReference type="Proteomes" id="UP000504638">
    <property type="component" value="Unplaced"/>
</dbReference>
<keyword evidence="2" id="KW-1185">Reference proteome</keyword>
<evidence type="ECO:0000313" key="3">
    <source>
        <dbReference type="RefSeq" id="XP_033533565.1"/>
    </source>
</evidence>
<name>A0A6G1G1K4_9PEZI</name>
<reference evidence="3" key="3">
    <citation type="submission" date="2025-04" db="UniProtKB">
        <authorList>
            <consortium name="RefSeq"/>
        </authorList>
    </citation>
    <scope>IDENTIFICATION</scope>
    <source>
        <strain evidence="3">CBS 781.70</strain>
    </source>
</reference>
<protein>
    <submittedName>
        <fullName evidence="1 3">Uncharacterized protein</fullName>
    </submittedName>
</protein>
<evidence type="ECO:0000313" key="2">
    <source>
        <dbReference type="Proteomes" id="UP000504638"/>
    </source>
</evidence>
<dbReference type="GeneID" id="54421876"/>
<proteinExistence type="predicted"/>
<gene>
    <name evidence="1 3" type="ORF">P152DRAFT_474181</name>
</gene>
<organism evidence="1">
    <name type="scientific">Eremomyces bilateralis CBS 781.70</name>
    <dbReference type="NCBI Taxonomy" id="1392243"/>
    <lineage>
        <taxon>Eukaryota</taxon>
        <taxon>Fungi</taxon>
        <taxon>Dikarya</taxon>
        <taxon>Ascomycota</taxon>
        <taxon>Pezizomycotina</taxon>
        <taxon>Dothideomycetes</taxon>
        <taxon>Dothideomycetes incertae sedis</taxon>
        <taxon>Eremomycetales</taxon>
        <taxon>Eremomycetaceae</taxon>
        <taxon>Eremomyces</taxon>
    </lineage>
</organism>
<evidence type="ECO:0000313" key="1">
    <source>
        <dbReference type="EMBL" id="KAF1811934.1"/>
    </source>
</evidence>